<feature type="region of interest" description="Disordered" evidence="1">
    <location>
        <begin position="1"/>
        <end position="31"/>
    </location>
</feature>
<accession>A0A059BUM8</accession>
<protein>
    <submittedName>
        <fullName evidence="2">Uncharacterized protein</fullName>
    </submittedName>
</protein>
<name>A0A059BUM8_EUCGR</name>
<proteinExistence type="predicted"/>
<feature type="compositionally biased region" description="Basic and acidic residues" evidence="1">
    <location>
        <begin position="1"/>
        <end position="14"/>
    </location>
</feature>
<gene>
    <name evidence="2" type="ORF">EUGRSUZ_F03059</name>
</gene>
<dbReference type="EMBL" id="KK198758">
    <property type="protein sequence ID" value="KCW69656.1"/>
    <property type="molecule type" value="Genomic_DNA"/>
</dbReference>
<evidence type="ECO:0000313" key="2">
    <source>
        <dbReference type="EMBL" id="KCW69656.1"/>
    </source>
</evidence>
<reference evidence="2" key="1">
    <citation type="submission" date="2013-07" db="EMBL/GenBank/DDBJ databases">
        <title>The genome of Eucalyptus grandis.</title>
        <authorList>
            <person name="Schmutz J."/>
            <person name="Hayes R."/>
            <person name="Myburg A."/>
            <person name="Tuskan G."/>
            <person name="Grattapaglia D."/>
            <person name="Rokhsar D.S."/>
        </authorList>
    </citation>
    <scope>NUCLEOTIDE SEQUENCE</scope>
    <source>
        <tissue evidence="2">Leaf extractions</tissue>
    </source>
</reference>
<feature type="compositionally biased region" description="Basic residues" evidence="1">
    <location>
        <begin position="15"/>
        <end position="24"/>
    </location>
</feature>
<organism evidence="2">
    <name type="scientific">Eucalyptus grandis</name>
    <name type="common">Flooded gum</name>
    <dbReference type="NCBI Taxonomy" id="71139"/>
    <lineage>
        <taxon>Eukaryota</taxon>
        <taxon>Viridiplantae</taxon>
        <taxon>Streptophyta</taxon>
        <taxon>Embryophyta</taxon>
        <taxon>Tracheophyta</taxon>
        <taxon>Spermatophyta</taxon>
        <taxon>Magnoliopsida</taxon>
        <taxon>eudicotyledons</taxon>
        <taxon>Gunneridae</taxon>
        <taxon>Pentapetalae</taxon>
        <taxon>rosids</taxon>
        <taxon>malvids</taxon>
        <taxon>Myrtales</taxon>
        <taxon>Myrtaceae</taxon>
        <taxon>Myrtoideae</taxon>
        <taxon>Eucalypteae</taxon>
        <taxon>Eucalyptus</taxon>
    </lineage>
</organism>
<dbReference type="AlphaFoldDB" id="A0A059BUM8"/>
<dbReference type="Gramene" id="KCW69656">
    <property type="protein sequence ID" value="KCW69656"/>
    <property type="gene ID" value="EUGRSUZ_F03059"/>
</dbReference>
<evidence type="ECO:0000256" key="1">
    <source>
        <dbReference type="SAM" id="MobiDB-lite"/>
    </source>
</evidence>
<dbReference type="InParanoid" id="A0A059BUM8"/>
<sequence>MPQRSHRVDKEKPKVPTKKKKEKKRKDQESEFSRKKLFGSCWSLLGLQNKRQLESKGKKKETRPVSSVIKFSALQDVLAKESWC</sequence>